<keyword evidence="1" id="KW-1133">Transmembrane helix</keyword>
<keyword evidence="1" id="KW-0472">Membrane</keyword>
<dbReference type="InterPro" id="IPR022742">
    <property type="entry name" value="Hydrolase_4"/>
</dbReference>
<keyword evidence="3" id="KW-0378">Hydrolase</keyword>
<feature type="domain" description="Serine aminopeptidase S33" evidence="2">
    <location>
        <begin position="106"/>
        <end position="237"/>
    </location>
</feature>
<sequence length="331" mass="35780">MKLALLFIKRGLVTLAIVSLLAIGLVGWIGSSRLLTPERRQLQDYHEEILGAPADFGVEVTRHAARSGTPYLEVMPASHPGRARKSRALRTALSHSSISLPPWGQTFGTVILLHGHGSRKEDHLPISERFCAAGFRCILPDLPGHGESPLASATFGAREVGLIEELTEEVQRNEPHSPMFLFGISQGGAIAILTAARDPDRWAGVVSVAAFSSLDRVVLDSARSLHPVADQLSPLLYHSVATVSRLRVGLNPAAIRPVNAASRLTLPSMIVHGDSDHYIPLEQGLAIFERIPSEKKQFYTVAGGNHGRVLAKDSVNLYPAICAFMLDALEP</sequence>
<evidence type="ECO:0000259" key="2">
    <source>
        <dbReference type="Pfam" id="PF12146"/>
    </source>
</evidence>
<feature type="transmembrane region" description="Helical" evidence="1">
    <location>
        <begin position="12"/>
        <end position="30"/>
    </location>
</feature>
<dbReference type="EMBL" id="JAENII010000002">
    <property type="protein sequence ID" value="MBK1826074.1"/>
    <property type="molecule type" value="Genomic_DNA"/>
</dbReference>
<proteinExistence type="predicted"/>
<keyword evidence="1" id="KW-0812">Transmembrane</keyword>
<organism evidence="3 4">
    <name type="scientific">Haloferula rosea</name>
    <dbReference type="NCBI Taxonomy" id="490093"/>
    <lineage>
        <taxon>Bacteria</taxon>
        <taxon>Pseudomonadati</taxon>
        <taxon>Verrucomicrobiota</taxon>
        <taxon>Verrucomicrobiia</taxon>
        <taxon>Verrucomicrobiales</taxon>
        <taxon>Verrucomicrobiaceae</taxon>
        <taxon>Haloferula</taxon>
    </lineage>
</organism>
<dbReference type="GO" id="GO:0016787">
    <property type="term" value="F:hydrolase activity"/>
    <property type="evidence" value="ECO:0007669"/>
    <property type="project" value="UniProtKB-KW"/>
</dbReference>
<evidence type="ECO:0000313" key="3">
    <source>
        <dbReference type="EMBL" id="MBK1826074.1"/>
    </source>
</evidence>
<dbReference type="PRINTS" id="PR00111">
    <property type="entry name" value="ABHYDROLASE"/>
</dbReference>
<evidence type="ECO:0000256" key="1">
    <source>
        <dbReference type="SAM" id="Phobius"/>
    </source>
</evidence>
<protein>
    <submittedName>
        <fullName evidence="3">Alpha/beta fold hydrolase</fullName>
    </submittedName>
</protein>
<dbReference type="Pfam" id="PF12146">
    <property type="entry name" value="Hydrolase_4"/>
    <property type="match status" value="1"/>
</dbReference>
<dbReference type="SUPFAM" id="SSF53474">
    <property type="entry name" value="alpha/beta-Hydrolases"/>
    <property type="match status" value="1"/>
</dbReference>
<comment type="caution">
    <text evidence="3">The sequence shown here is derived from an EMBL/GenBank/DDBJ whole genome shotgun (WGS) entry which is preliminary data.</text>
</comment>
<dbReference type="Gene3D" id="3.40.50.1820">
    <property type="entry name" value="alpha/beta hydrolase"/>
    <property type="match status" value="1"/>
</dbReference>
<dbReference type="PANTHER" id="PTHR43194:SF2">
    <property type="entry name" value="PEROXISOMAL MEMBRANE PROTEIN LPX1"/>
    <property type="match status" value="1"/>
</dbReference>
<dbReference type="Proteomes" id="UP000658278">
    <property type="component" value="Unassembled WGS sequence"/>
</dbReference>
<dbReference type="PANTHER" id="PTHR43194">
    <property type="entry name" value="HYDROLASE ALPHA/BETA FOLD FAMILY"/>
    <property type="match status" value="1"/>
</dbReference>
<dbReference type="InterPro" id="IPR050228">
    <property type="entry name" value="Carboxylesterase_BioH"/>
</dbReference>
<dbReference type="AlphaFoldDB" id="A0A934RB34"/>
<reference evidence="3" key="1">
    <citation type="submission" date="2021-01" db="EMBL/GenBank/DDBJ databases">
        <title>Modified the classification status of verrucomicrobia.</title>
        <authorList>
            <person name="Feng X."/>
        </authorList>
    </citation>
    <scope>NUCLEOTIDE SEQUENCE</scope>
    <source>
        <strain evidence="3">KCTC 22201</strain>
    </source>
</reference>
<name>A0A934RB34_9BACT</name>
<keyword evidence="4" id="KW-1185">Reference proteome</keyword>
<evidence type="ECO:0000313" key="4">
    <source>
        <dbReference type="Proteomes" id="UP000658278"/>
    </source>
</evidence>
<accession>A0A934RB34</accession>
<dbReference type="InterPro" id="IPR029058">
    <property type="entry name" value="AB_hydrolase_fold"/>
</dbReference>
<gene>
    <name evidence="3" type="ORF">JIN81_03525</name>
</gene>
<dbReference type="InterPro" id="IPR000073">
    <property type="entry name" value="AB_hydrolase_1"/>
</dbReference>
<dbReference type="RefSeq" id="WP_200276410.1">
    <property type="nucleotide sequence ID" value="NZ_JAENII010000002.1"/>
</dbReference>